<gene>
    <name evidence="1" type="ORF">LTS18_011608</name>
</gene>
<accession>A0ACC3DVX1</accession>
<evidence type="ECO:0000313" key="1">
    <source>
        <dbReference type="EMBL" id="KAK3080953.1"/>
    </source>
</evidence>
<dbReference type="EMBL" id="JAWDJW010000338">
    <property type="protein sequence ID" value="KAK3080953.1"/>
    <property type="molecule type" value="Genomic_DNA"/>
</dbReference>
<dbReference type="Proteomes" id="UP001186974">
    <property type="component" value="Unassembled WGS sequence"/>
</dbReference>
<name>A0ACC3DVX1_9PEZI</name>
<organism evidence="1 2">
    <name type="scientific">Coniosporium uncinatum</name>
    <dbReference type="NCBI Taxonomy" id="93489"/>
    <lineage>
        <taxon>Eukaryota</taxon>
        <taxon>Fungi</taxon>
        <taxon>Dikarya</taxon>
        <taxon>Ascomycota</taxon>
        <taxon>Pezizomycotina</taxon>
        <taxon>Dothideomycetes</taxon>
        <taxon>Dothideomycetes incertae sedis</taxon>
        <taxon>Coniosporium</taxon>
    </lineage>
</organism>
<evidence type="ECO:0000313" key="2">
    <source>
        <dbReference type="Proteomes" id="UP001186974"/>
    </source>
</evidence>
<keyword evidence="2" id="KW-1185">Reference proteome</keyword>
<reference evidence="1" key="1">
    <citation type="submission" date="2024-09" db="EMBL/GenBank/DDBJ databases">
        <title>Black Yeasts Isolated from many extreme environments.</title>
        <authorList>
            <person name="Coleine C."/>
            <person name="Stajich J.E."/>
            <person name="Selbmann L."/>
        </authorList>
    </citation>
    <scope>NUCLEOTIDE SEQUENCE</scope>
    <source>
        <strain evidence="1">CCFEE 5737</strain>
    </source>
</reference>
<sequence>MLFNGLFVTSILFSAASAGWWNHAEQHKRPYRFRDDRVRDGVNYTTVTGYFLQNDPATNTTGFDYCYWSELNGNGTVRWDDADLTAGGIEQALIAKRFWASRIFEEKMQVPQSYYTSPLSRCTRTANLTFDGLPLPRQYPFDSTDGVLAETPVAQDARSTTVLNEVFTSDDSTWISITSHSGEIRSLLRVLGHREFSLSTGAIIPVLVKAEYFRQGEIITTPAWTATATCTAPPITSLSTVTPGCVCPSGAPASERLGTGFTVEAVYQIILLEYLHGSYLAQFTQYDKHEPGPFCFYEEALTLQPRFEDLLTRLHTLCITHNSIKACNLFVESDSHELKPRLLDLGRAEISVPTKYQTVRQESRYQEDSDGLRTPSKLLRQAGERSKIAVWKAKERWEDREHYRQVNRLNPLWGLVQGVAQNAREEQTPWRLKGE</sequence>
<protein>
    <submittedName>
        <fullName evidence="1">Uncharacterized protein</fullName>
    </submittedName>
</protein>
<comment type="caution">
    <text evidence="1">The sequence shown here is derived from an EMBL/GenBank/DDBJ whole genome shotgun (WGS) entry which is preliminary data.</text>
</comment>
<proteinExistence type="predicted"/>